<dbReference type="Pfam" id="PF00400">
    <property type="entry name" value="WD40"/>
    <property type="match status" value="3"/>
</dbReference>
<name>A0AA39MKC3_9AGAR</name>
<dbReference type="SUPFAM" id="SSF50978">
    <property type="entry name" value="WD40 repeat-like"/>
    <property type="match status" value="1"/>
</dbReference>
<dbReference type="EMBL" id="JAUEPT010000052">
    <property type="protein sequence ID" value="KAK0436879.1"/>
    <property type="molecule type" value="Genomic_DNA"/>
</dbReference>
<feature type="region of interest" description="Disordered" evidence="4">
    <location>
        <begin position="20"/>
        <end position="65"/>
    </location>
</feature>
<dbReference type="InterPro" id="IPR036322">
    <property type="entry name" value="WD40_repeat_dom_sf"/>
</dbReference>
<proteinExistence type="predicted"/>
<sequence length="472" mass="51511">MPVAVLLPFPADHHLQIFIPTMAKASPPPPKKAKVQKKRDKPKAVSSTLPAKDKGKQKAVSQNEPSTLPSTFKIVAGSYEKLLYGLEGRVSGDDDKLKFHLKPIFIFPAHVSCIKAVAVSPSGGKWLATGSSDEIVKVWDLRRKKEIGGLMHHEGKLPFSLPCYSLLPDNYLGSITHLSFPSRGHLLSASEDGTLCLFRARDWAVLRSLKGHKGRVNCVAVHPSGKVALSVGKDRTLRMWDLMRGKGCASTKLGKEGEVVRWSVSGSLFIVQSGSTIDLYNTDMTLLHTIKHPSRLHDAKFCKRVDSDEEVLLVGAEDKKLTIYDVSNDPEKPPTIVGLMVGHENRRIKAVQTLSIALPASKRTSTTIVCTASSDGKIHVYDMAALDKTSEKVQEIEPVAVYDSKGTRLTCIAVADGEAVTTNAVTKKRKREEDVAGEGEDDDDEWGGIQPDEIEGEEDDEDEGGDDDNESS</sequence>
<evidence type="ECO:0000256" key="3">
    <source>
        <dbReference type="PROSITE-ProRule" id="PRU00221"/>
    </source>
</evidence>
<dbReference type="Gene3D" id="2.130.10.10">
    <property type="entry name" value="YVTN repeat-like/Quinoprotein amine dehydrogenase"/>
    <property type="match status" value="2"/>
</dbReference>
<keyword evidence="1 3" id="KW-0853">WD repeat</keyword>
<dbReference type="PROSITE" id="PS00678">
    <property type="entry name" value="WD_REPEATS_1"/>
    <property type="match status" value="2"/>
</dbReference>
<keyword evidence="2" id="KW-0677">Repeat</keyword>
<dbReference type="PANTHER" id="PTHR44675">
    <property type="entry name" value="PAK1 INTERACTING PROTEIN 1"/>
    <property type="match status" value="1"/>
</dbReference>
<comment type="caution">
    <text evidence="5">The sequence shown here is derived from an EMBL/GenBank/DDBJ whole genome shotgun (WGS) entry which is preliminary data.</text>
</comment>
<keyword evidence="6" id="KW-1185">Reference proteome</keyword>
<gene>
    <name evidence="5" type="ORF">EV421DRAFT_2086315</name>
</gene>
<dbReference type="InterPro" id="IPR001680">
    <property type="entry name" value="WD40_rpt"/>
</dbReference>
<feature type="repeat" description="WD" evidence="3">
    <location>
        <begin position="209"/>
        <end position="250"/>
    </location>
</feature>
<accession>A0AA39MKC3</accession>
<dbReference type="AlphaFoldDB" id="A0AA39MKC3"/>
<dbReference type="SMART" id="SM00320">
    <property type="entry name" value="WD40"/>
    <property type="match status" value="5"/>
</dbReference>
<dbReference type="InterPro" id="IPR051959">
    <property type="entry name" value="PAK1-Kinase_Regulator"/>
</dbReference>
<feature type="region of interest" description="Disordered" evidence="4">
    <location>
        <begin position="422"/>
        <end position="472"/>
    </location>
</feature>
<dbReference type="PANTHER" id="PTHR44675:SF1">
    <property type="entry name" value="P21-ACTIVATED PROTEIN KINASE-INTERACTING PROTEIN 1"/>
    <property type="match status" value="1"/>
</dbReference>
<dbReference type="PROSITE" id="PS50082">
    <property type="entry name" value="WD_REPEATS_2"/>
    <property type="match status" value="2"/>
</dbReference>
<evidence type="ECO:0000256" key="2">
    <source>
        <dbReference type="ARBA" id="ARBA00022737"/>
    </source>
</evidence>
<dbReference type="InterPro" id="IPR015943">
    <property type="entry name" value="WD40/YVTN_repeat-like_dom_sf"/>
</dbReference>
<dbReference type="InterPro" id="IPR019775">
    <property type="entry name" value="WD40_repeat_CS"/>
</dbReference>
<protein>
    <submittedName>
        <fullName evidence="5">WD40 repeat-like protein</fullName>
    </submittedName>
</protein>
<evidence type="ECO:0000313" key="5">
    <source>
        <dbReference type="EMBL" id="KAK0436879.1"/>
    </source>
</evidence>
<feature type="repeat" description="WD" evidence="3">
    <location>
        <begin position="107"/>
        <end position="149"/>
    </location>
</feature>
<evidence type="ECO:0000256" key="4">
    <source>
        <dbReference type="SAM" id="MobiDB-lite"/>
    </source>
</evidence>
<dbReference type="PROSITE" id="PS50294">
    <property type="entry name" value="WD_REPEATS_REGION"/>
    <property type="match status" value="2"/>
</dbReference>
<organism evidence="5 6">
    <name type="scientific">Armillaria borealis</name>
    <dbReference type="NCBI Taxonomy" id="47425"/>
    <lineage>
        <taxon>Eukaryota</taxon>
        <taxon>Fungi</taxon>
        <taxon>Dikarya</taxon>
        <taxon>Basidiomycota</taxon>
        <taxon>Agaricomycotina</taxon>
        <taxon>Agaricomycetes</taxon>
        <taxon>Agaricomycetidae</taxon>
        <taxon>Agaricales</taxon>
        <taxon>Marasmiineae</taxon>
        <taxon>Physalacriaceae</taxon>
        <taxon>Armillaria</taxon>
    </lineage>
</organism>
<reference evidence="5" key="1">
    <citation type="submission" date="2023-06" db="EMBL/GenBank/DDBJ databases">
        <authorList>
            <consortium name="Lawrence Berkeley National Laboratory"/>
            <person name="Ahrendt S."/>
            <person name="Sahu N."/>
            <person name="Indic B."/>
            <person name="Wong-Bajracharya J."/>
            <person name="Merenyi Z."/>
            <person name="Ke H.-M."/>
            <person name="Monk M."/>
            <person name="Kocsube S."/>
            <person name="Drula E."/>
            <person name="Lipzen A."/>
            <person name="Balint B."/>
            <person name="Henrissat B."/>
            <person name="Andreopoulos B."/>
            <person name="Martin F.M."/>
            <person name="Harder C.B."/>
            <person name="Rigling D."/>
            <person name="Ford K.L."/>
            <person name="Foster G.D."/>
            <person name="Pangilinan J."/>
            <person name="Papanicolaou A."/>
            <person name="Barry K."/>
            <person name="LaButti K."/>
            <person name="Viragh M."/>
            <person name="Koriabine M."/>
            <person name="Yan M."/>
            <person name="Riley R."/>
            <person name="Champramary S."/>
            <person name="Plett K.L."/>
            <person name="Tsai I.J."/>
            <person name="Slot J."/>
            <person name="Sipos G."/>
            <person name="Plett J."/>
            <person name="Nagy L.G."/>
            <person name="Grigoriev I.V."/>
        </authorList>
    </citation>
    <scope>NUCLEOTIDE SEQUENCE</scope>
    <source>
        <strain evidence="5">FPL87.14</strain>
    </source>
</reference>
<evidence type="ECO:0000256" key="1">
    <source>
        <dbReference type="ARBA" id="ARBA00022574"/>
    </source>
</evidence>
<feature type="compositionally biased region" description="Acidic residues" evidence="4">
    <location>
        <begin position="435"/>
        <end position="472"/>
    </location>
</feature>
<feature type="compositionally biased region" description="Basic residues" evidence="4">
    <location>
        <begin position="31"/>
        <end position="41"/>
    </location>
</feature>
<dbReference type="Proteomes" id="UP001175226">
    <property type="component" value="Unassembled WGS sequence"/>
</dbReference>
<evidence type="ECO:0000313" key="6">
    <source>
        <dbReference type="Proteomes" id="UP001175226"/>
    </source>
</evidence>